<dbReference type="Gene3D" id="2.120.10.30">
    <property type="entry name" value="TolB, C-terminal domain"/>
    <property type="match status" value="3"/>
</dbReference>
<dbReference type="Pfam" id="PF07676">
    <property type="entry name" value="PD40"/>
    <property type="match status" value="4"/>
</dbReference>
<feature type="non-terminal residue" evidence="2">
    <location>
        <position position="1"/>
    </location>
</feature>
<evidence type="ECO:0000313" key="3">
    <source>
        <dbReference type="Proteomes" id="UP000030377"/>
    </source>
</evidence>
<sequence>LSPLGDRVAYVQTSIDENKTYRSHLFVQSIQEDRSLALTGGNVRDSFPRWSPDGKTICFLSNRSGQSQIWLISADGGEARQLTACKHGARNPVWSPDGKHLLFSALLAPGETFSQREADADAQTEKKRKQPMVVERLKYKSDDLGFPEGKTQQLAIFDVVTGEISPLTHGDYDHSVGNWSPDGQWIAFTANRADEPDITPVSDLYLISVKDREWKKLTDGTGVFSQPTWSPDGNKIAMVGSPTDRFYGVQKKIWVHDVETGEQRCLTDKWDIHFSDVVLGDMRSPGHPLPGALWTPDGEGMYAIASENGNSSLYLITLGGELTSVVAGERHLFGVTMDSQRQSAVLAVSDPVQPGDLFFVSLANQEERKITSVNQELLEELELSAPEEIRYEGPDSWTIQGWLMKPVGYQCGEKYPMILQIHGGP</sequence>
<dbReference type="PANTHER" id="PTHR36842">
    <property type="entry name" value="PROTEIN TOLB HOMOLOG"/>
    <property type="match status" value="1"/>
</dbReference>
<dbReference type="Gene3D" id="3.40.50.1820">
    <property type="entry name" value="alpha/beta hydrolase"/>
    <property type="match status" value="1"/>
</dbReference>
<dbReference type="PANTHER" id="PTHR36842:SF1">
    <property type="entry name" value="PROTEIN TOLB"/>
    <property type="match status" value="1"/>
</dbReference>
<dbReference type="AlphaFoldDB" id="A0A0A3YGG5"/>
<dbReference type="InterPro" id="IPR011659">
    <property type="entry name" value="WD40"/>
</dbReference>
<dbReference type="SUPFAM" id="SSF82171">
    <property type="entry name" value="DPP6 N-terminal domain-like"/>
    <property type="match status" value="1"/>
</dbReference>
<protein>
    <submittedName>
        <fullName evidence="2">Peptidase</fullName>
    </submittedName>
</protein>
<feature type="non-terminal residue" evidence="2">
    <location>
        <position position="425"/>
    </location>
</feature>
<dbReference type="InterPro" id="IPR029058">
    <property type="entry name" value="AB_hydrolase_fold"/>
</dbReference>
<dbReference type="InterPro" id="IPR011042">
    <property type="entry name" value="6-blade_b-propeller_TolB-like"/>
</dbReference>
<name>A0A0A3YGG5_BRAJP</name>
<evidence type="ECO:0000313" key="2">
    <source>
        <dbReference type="EMBL" id="KGT72793.1"/>
    </source>
</evidence>
<organism evidence="2 3">
    <name type="scientific">Bradyrhizobium japonicum</name>
    <dbReference type="NCBI Taxonomy" id="375"/>
    <lineage>
        <taxon>Bacteria</taxon>
        <taxon>Pseudomonadati</taxon>
        <taxon>Pseudomonadota</taxon>
        <taxon>Alphaproteobacteria</taxon>
        <taxon>Hyphomicrobiales</taxon>
        <taxon>Nitrobacteraceae</taxon>
        <taxon>Bradyrhizobium</taxon>
    </lineage>
</organism>
<comment type="caution">
    <text evidence="2">The sequence shown here is derived from an EMBL/GenBank/DDBJ whole genome shotgun (WGS) entry which is preliminary data.</text>
</comment>
<comment type="similarity">
    <text evidence="1">Belongs to the TolB family.</text>
</comment>
<proteinExistence type="inferred from homology"/>
<dbReference type="EMBL" id="JRPN01000169">
    <property type="protein sequence ID" value="KGT72793.1"/>
    <property type="molecule type" value="Genomic_DNA"/>
</dbReference>
<evidence type="ECO:0000256" key="1">
    <source>
        <dbReference type="ARBA" id="ARBA00009820"/>
    </source>
</evidence>
<dbReference type="SUPFAM" id="SSF53474">
    <property type="entry name" value="alpha/beta-Hydrolases"/>
    <property type="match status" value="1"/>
</dbReference>
<reference evidence="2 3" key="1">
    <citation type="submission" date="2014-09" db="EMBL/GenBank/DDBJ databases">
        <title>Draft genome of Bradyrhizobium japonicum Is-34.</title>
        <authorList>
            <person name="Tsurumaru H."/>
            <person name="Yamakawa T."/>
            <person name="Hashimoto S."/>
            <person name="Okizaki K."/>
            <person name="Kanesaki Y."/>
            <person name="Yoshikawa H."/>
            <person name="Yajima S."/>
        </authorList>
    </citation>
    <scope>NUCLEOTIDE SEQUENCE [LARGE SCALE GENOMIC DNA]</scope>
    <source>
        <strain evidence="2 3">Is-34</strain>
    </source>
</reference>
<gene>
    <name evidence="2" type="ORF">MA20_48220</name>
</gene>
<dbReference type="Proteomes" id="UP000030377">
    <property type="component" value="Unassembled WGS sequence"/>
</dbReference>
<accession>A0A0A3YGG5</accession>